<feature type="transmembrane region" description="Helical" evidence="1">
    <location>
        <begin position="56"/>
        <end position="77"/>
    </location>
</feature>
<evidence type="ECO:0000256" key="1">
    <source>
        <dbReference type="SAM" id="Phobius"/>
    </source>
</evidence>
<dbReference type="RefSeq" id="WP_189251668.1">
    <property type="nucleotide sequence ID" value="NZ_BMRE01000001.1"/>
</dbReference>
<keyword evidence="1" id="KW-1133">Transmembrane helix</keyword>
<reference evidence="3" key="1">
    <citation type="journal article" date="2019" name="Int. J. Syst. Evol. Microbiol.">
        <title>The Global Catalogue of Microorganisms (GCM) 10K type strain sequencing project: providing services to taxonomists for standard genome sequencing and annotation.</title>
        <authorList>
            <consortium name="The Broad Institute Genomics Platform"/>
            <consortium name="The Broad Institute Genome Sequencing Center for Infectious Disease"/>
            <person name="Wu L."/>
            <person name="Ma J."/>
        </authorList>
    </citation>
    <scope>NUCLEOTIDE SEQUENCE [LARGE SCALE GENOMIC DNA]</scope>
    <source>
        <strain evidence="3">JCM 3296</strain>
    </source>
</reference>
<sequence length="359" mass="39080">MNYLEPRTDVPAIDDWSTRLILRDTRLPAEQRIHSLIAVLTFVVCFFLPMTPGNVAALVVLAFLLLMTVVGPLIGMAGTRAKRSGLLDGPWRRLPAAVAENDDEPWDVLLADGLVLKGSFHDLPDMVLDRGEVFVCGPDAEGRAMIRAAGFTAMRPAEVGTGEYRAKERLDRPLGRPRDDPAVRQVINATWVFKTTWVMFVVTLVVAGVLVALSVSPLAPTGLVTAALVALPLLDFPMLLASMRRQRRAERAVEHAECWTPVPIRLFPEKAGHHVAGIAELPGGPALVRFPAPVLDVVANIAATSVMWIAGRHENLIAVGVPHVNALTYAVVRPDGAAQDGDPMPWFRRLRSRKPLGLP</sequence>
<feature type="transmembrane region" description="Helical" evidence="1">
    <location>
        <begin position="33"/>
        <end position="50"/>
    </location>
</feature>
<accession>A0ABQ2U9R7</accession>
<name>A0ABQ2U9R7_9PSEU</name>
<keyword evidence="1" id="KW-0812">Transmembrane</keyword>
<feature type="transmembrane region" description="Helical" evidence="1">
    <location>
        <begin position="222"/>
        <end position="241"/>
    </location>
</feature>
<comment type="caution">
    <text evidence="2">The sequence shown here is derived from an EMBL/GenBank/DDBJ whole genome shotgun (WGS) entry which is preliminary data.</text>
</comment>
<dbReference type="EMBL" id="BMRE01000001">
    <property type="protein sequence ID" value="GGU14867.1"/>
    <property type="molecule type" value="Genomic_DNA"/>
</dbReference>
<organism evidence="2 3">
    <name type="scientific">Lentzea flava</name>
    <dbReference type="NCBI Taxonomy" id="103732"/>
    <lineage>
        <taxon>Bacteria</taxon>
        <taxon>Bacillati</taxon>
        <taxon>Actinomycetota</taxon>
        <taxon>Actinomycetes</taxon>
        <taxon>Pseudonocardiales</taxon>
        <taxon>Pseudonocardiaceae</taxon>
        <taxon>Lentzea</taxon>
    </lineage>
</organism>
<keyword evidence="1" id="KW-0472">Membrane</keyword>
<proteinExistence type="predicted"/>
<feature type="transmembrane region" description="Helical" evidence="1">
    <location>
        <begin position="197"/>
        <end position="216"/>
    </location>
</feature>
<dbReference type="Proteomes" id="UP000649573">
    <property type="component" value="Unassembled WGS sequence"/>
</dbReference>
<evidence type="ECO:0000313" key="2">
    <source>
        <dbReference type="EMBL" id="GGU14867.1"/>
    </source>
</evidence>
<evidence type="ECO:0000313" key="3">
    <source>
        <dbReference type="Proteomes" id="UP000649573"/>
    </source>
</evidence>
<gene>
    <name evidence="2" type="ORF">GCM10010178_02930</name>
</gene>
<protein>
    <submittedName>
        <fullName evidence="2">Uncharacterized protein</fullName>
    </submittedName>
</protein>
<keyword evidence="3" id="KW-1185">Reference proteome</keyword>